<dbReference type="Gene3D" id="2.30.29.30">
    <property type="entry name" value="Pleckstrin-homology domain (PH domain)/Phosphotyrosine-binding domain (PTB)"/>
    <property type="match status" value="1"/>
</dbReference>
<feature type="domain" description="WH1" evidence="2">
    <location>
        <begin position="125"/>
        <end position="172"/>
    </location>
</feature>
<dbReference type="InterPro" id="IPR000697">
    <property type="entry name" value="WH1/EVH1_dom"/>
</dbReference>
<evidence type="ECO:0000313" key="4">
    <source>
        <dbReference type="Proteomes" id="UP000673691"/>
    </source>
</evidence>
<proteinExistence type="predicted"/>
<name>A0A8H7ZPW4_9FUNG</name>
<evidence type="ECO:0000256" key="1">
    <source>
        <dbReference type="SAM" id="MobiDB-lite"/>
    </source>
</evidence>
<accession>A0A8H7ZPW4</accession>
<gene>
    <name evidence="3" type="ORF">BJ554DRAFT_3032</name>
</gene>
<dbReference type="Pfam" id="PF00568">
    <property type="entry name" value="WH1"/>
    <property type="match status" value="1"/>
</dbReference>
<protein>
    <recommendedName>
        <fullName evidence="2">WH1 domain-containing protein</fullName>
    </recommendedName>
</protein>
<dbReference type="AlphaFoldDB" id="A0A8H7ZPW4"/>
<dbReference type="InterPro" id="IPR011993">
    <property type="entry name" value="PH-like_dom_sf"/>
</dbReference>
<evidence type="ECO:0000259" key="2">
    <source>
        <dbReference type="Pfam" id="PF00568"/>
    </source>
</evidence>
<dbReference type="OrthoDB" id="8963340at2759"/>
<evidence type="ECO:0000313" key="3">
    <source>
        <dbReference type="EMBL" id="KAG5457060.1"/>
    </source>
</evidence>
<dbReference type="Proteomes" id="UP000673691">
    <property type="component" value="Unassembled WGS sequence"/>
</dbReference>
<feature type="compositionally biased region" description="Basic residues" evidence="1">
    <location>
        <begin position="16"/>
        <end position="29"/>
    </location>
</feature>
<dbReference type="EMBL" id="JAEFCI010010713">
    <property type="protein sequence ID" value="KAG5457060.1"/>
    <property type="molecule type" value="Genomic_DNA"/>
</dbReference>
<sequence>MVRRRTVRIPGEGRGRPRFQRRARNNFRTRSRESRRGRPSRRAGAGREPAAKSGRTGWRSRAFAAILLAAPAFFPPSRPSPGGHNRQRYPVRRNALAACPPNAASPLPAVFSLPCSPSCARPARQKVVTATVAQLYVAYPDASRWTYANATGAAVLVKDGPRKAHLLQVVDILVRGRDLFGDGDSSAEPHLWSRRAVRRSAVVAPWGPIPRRATAVSSGSKSFTKASRTPKTGLFSTPFWPTCAISLVSRDRRESRKFKSLTAFRALAMTGLRRCVLVRGRL</sequence>
<reference evidence="3 4" key="1">
    <citation type="journal article" name="Sci. Rep.">
        <title>Genome-scale phylogenetic analyses confirm Olpidium as the closest living zoosporic fungus to the non-flagellated, terrestrial fungi.</title>
        <authorList>
            <person name="Chang Y."/>
            <person name="Rochon D."/>
            <person name="Sekimoto S."/>
            <person name="Wang Y."/>
            <person name="Chovatia M."/>
            <person name="Sandor L."/>
            <person name="Salamov A."/>
            <person name="Grigoriev I.V."/>
            <person name="Stajich J.E."/>
            <person name="Spatafora J.W."/>
        </authorList>
    </citation>
    <scope>NUCLEOTIDE SEQUENCE [LARGE SCALE GENOMIC DNA]</scope>
    <source>
        <strain evidence="3">S191</strain>
    </source>
</reference>
<organism evidence="3 4">
    <name type="scientific">Olpidium bornovanus</name>
    <dbReference type="NCBI Taxonomy" id="278681"/>
    <lineage>
        <taxon>Eukaryota</taxon>
        <taxon>Fungi</taxon>
        <taxon>Fungi incertae sedis</taxon>
        <taxon>Olpidiomycota</taxon>
        <taxon>Olpidiomycotina</taxon>
        <taxon>Olpidiomycetes</taxon>
        <taxon>Olpidiales</taxon>
        <taxon>Olpidiaceae</taxon>
        <taxon>Olpidium</taxon>
    </lineage>
</organism>
<feature type="region of interest" description="Disordered" evidence="1">
    <location>
        <begin position="1"/>
        <end position="56"/>
    </location>
</feature>
<comment type="caution">
    <text evidence="3">The sequence shown here is derived from an EMBL/GenBank/DDBJ whole genome shotgun (WGS) entry which is preliminary data.</text>
</comment>
<keyword evidence="4" id="KW-1185">Reference proteome</keyword>